<gene>
    <name evidence="5" type="ORF">Fot_34317</name>
</gene>
<evidence type="ECO:0000313" key="5">
    <source>
        <dbReference type="EMBL" id="KAL2500469.1"/>
    </source>
</evidence>
<organism evidence="5 6">
    <name type="scientific">Forsythia ovata</name>
    <dbReference type="NCBI Taxonomy" id="205694"/>
    <lineage>
        <taxon>Eukaryota</taxon>
        <taxon>Viridiplantae</taxon>
        <taxon>Streptophyta</taxon>
        <taxon>Embryophyta</taxon>
        <taxon>Tracheophyta</taxon>
        <taxon>Spermatophyta</taxon>
        <taxon>Magnoliopsida</taxon>
        <taxon>eudicotyledons</taxon>
        <taxon>Gunneridae</taxon>
        <taxon>Pentapetalae</taxon>
        <taxon>asterids</taxon>
        <taxon>lamiids</taxon>
        <taxon>Lamiales</taxon>
        <taxon>Oleaceae</taxon>
        <taxon>Forsythieae</taxon>
        <taxon>Forsythia</taxon>
    </lineage>
</organism>
<dbReference type="PANTHER" id="PTHR47165">
    <property type="entry name" value="OS03G0429900 PROTEIN"/>
    <property type="match status" value="1"/>
</dbReference>
<comment type="caution">
    <text evidence="5">The sequence shown here is derived from an EMBL/GenBank/DDBJ whole genome shotgun (WGS) entry which is preliminary data.</text>
</comment>
<dbReference type="InterPro" id="IPR031657">
    <property type="entry name" value="REPA_OB_2"/>
</dbReference>
<dbReference type="InterPro" id="IPR012340">
    <property type="entry name" value="NA-bd_OB-fold"/>
</dbReference>
<dbReference type="EMBL" id="JBFOLJ010000010">
    <property type="protein sequence ID" value="KAL2500469.1"/>
    <property type="molecule type" value="Genomic_DNA"/>
</dbReference>
<dbReference type="GO" id="GO:0003677">
    <property type="term" value="F:DNA binding"/>
    <property type="evidence" value="ECO:0007669"/>
    <property type="project" value="UniProtKB-KW"/>
</dbReference>
<dbReference type="Pfam" id="PF08646">
    <property type="entry name" value="Rep_fac-A_C"/>
    <property type="match status" value="1"/>
</dbReference>
<proteinExistence type="predicted"/>
<evidence type="ECO:0000259" key="4">
    <source>
        <dbReference type="Pfam" id="PF16900"/>
    </source>
</evidence>
<dbReference type="PANTHER" id="PTHR47165:SF4">
    <property type="entry name" value="OS03G0429900 PROTEIN"/>
    <property type="match status" value="1"/>
</dbReference>
<dbReference type="Proteomes" id="UP001604277">
    <property type="component" value="Unassembled WGS sequence"/>
</dbReference>
<sequence length="350" mass="40048">MEDGLHFDKIFNSHLPYLKASRTPPPANIRRRFNNLDSDVIGIVITVRQPLSIKVGKNTARNTNKREITLIDGRSNTIKVALWGDLANNEGQILSDKVSENPVVILSDVKGSFYQGEFSLSTTMISTMEINPSSTDADELQQRFKSFVCGKHVLHILPPTKRMREAPMVDLKDIIEGNIIELFCTFKTIIIKVINKEKPWYENCKTCNRRVYSRYDTTLCEKCENKKASFIRKPILKLVVSDGIDEAHVTLFDASDYLSGCTQSEYAEDMKNCETKEKCKYYKNLVTCQGKEFIFLVKTDKKTEPDQARKYIIAQEIKKYELLEVSNVQNEDDGPNDKKKLKIKKDASTH</sequence>
<feature type="region of interest" description="Disordered" evidence="2">
    <location>
        <begin position="328"/>
        <end position="350"/>
    </location>
</feature>
<evidence type="ECO:0000256" key="1">
    <source>
        <dbReference type="ARBA" id="ARBA00023125"/>
    </source>
</evidence>
<dbReference type="Pfam" id="PF16900">
    <property type="entry name" value="REPA_OB_2"/>
    <property type="match status" value="1"/>
</dbReference>
<dbReference type="AlphaFoldDB" id="A0ABD1SLA5"/>
<evidence type="ECO:0000256" key="2">
    <source>
        <dbReference type="SAM" id="MobiDB-lite"/>
    </source>
</evidence>
<feature type="domain" description="Replication protein A OB" evidence="4">
    <location>
        <begin position="35"/>
        <end position="131"/>
    </location>
</feature>
<accession>A0ABD1SLA5</accession>
<reference evidence="6" key="1">
    <citation type="submission" date="2024-07" db="EMBL/GenBank/DDBJ databases">
        <title>Two chromosome-level genome assemblies of Korean endemic species Abeliophyllum distichum and Forsythia ovata (Oleaceae).</title>
        <authorList>
            <person name="Jang H."/>
        </authorList>
    </citation>
    <scope>NUCLEOTIDE SEQUENCE [LARGE SCALE GENOMIC DNA]</scope>
</reference>
<name>A0ABD1SLA5_9LAMI</name>
<protein>
    <submittedName>
        <fullName evidence="5">Replication protein A 70 kDa DNA-binding subunit B-like</fullName>
    </submittedName>
</protein>
<keyword evidence="6" id="KW-1185">Reference proteome</keyword>
<feature type="domain" description="Replication factor A C-terminal" evidence="3">
    <location>
        <begin position="190"/>
        <end position="322"/>
    </location>
</feature>
<dbReference type="Gene3D" id="2.40.50.140">
    <property type="entry name" value="Nucleic acid-binding proteins"/>
    <property type="match status" value="2"/>
</dbReference>
<dbReference type="InterPro" id="IPR013955">
    <property type="entry name" value="Rep_factor-A_C"/>
</dbReference>
<evidence type="ECO:0000313" key="6">
    <source>
        <dbReference type="Proteomes" id="UP001604277"/>
    </source>
</evidence>
<dbReference type="CDD" id="cd04475">
    <property type="entry name" value="RPA1_DBD_B"/>
    <property type="match status" value="1"/>
</dbReference>
<keyword evidence="1" id="KW-0238">DNA-binding</keyword>
<dbReference type="SUPFAM" id="SSF50249">
    <property type="entry name" value="Nucleic acid-binding proteins"/>
    <property type="match status" value="2"/>
</dbReference>
<evidence type="ECO:0000259" key="3">
    <source>
        <dbReference type="Pfam" id="PF08646"/>
    </source>
</evidence>